<dbReference type="GO" id="GO:0003824">
    <property type="term" value="F:catalytic activity"/>
    <property type="evidence" value="ECO:0007669"/>
    <property type="project" value="InterPro"/>
</dbReference>
<dbReference type="Gene3D" id="2.40.33.20">
    <property type="entry name" value="PK beta-barrel domain-like"/>
    <property type="match status" value="1"/>
</dbReference>
<name>A0A428MXJ9_9BACI</name>
<reference evidence="2 3" key="1">
    <citation type="submission" date="2018-10" db="EMBL/GenBank/DDBJ databases">
        <title>Draft genome sequence of Bacillus salarius IM0101, isolated from a hypersaline soil in Inner Mongolia, China.</title>
        <authorList>
            <person name="Yamprayoonswat W."/>
            <person name="Boonvisut S."/>
            <person name="Jumpathong W."/>
            <person name="Sittihan S."/>
            <person name="Ruangsuj P."/>
            <person name="Wanthongcharoen S."/>
            <person name="Thongpramul N."/>
            <person name="Pimmason S."/>
            <person name="Yu B."/>
            <person name="Yasawong M."/>
        </authorList>
    </citation>
    <scope>NUCLEOTIDE SEQUENCE [LARGE SCALE GENOMIC DNA]</scope>
    <source>
        <strain evidence="2 3">IM0101</strain>
    </source>
</reference>
<proteinExistence type="predicted"/>
<dbReference type="Proteomes" id="UP000275076">
    <property type="component" value="Unassembled WGS sequence"/>
</dbReference>
<dbReference type="EMBL" id="RBVX01000031">
    <property type="protein sequence ID" value="RSL30883.1"/>
    <property type="molecule type" value="Genomic_DNA"/>
</dbReference>
<dbReference type="PANTHER" id="PTHR30212">
    <property type="entry name" value="PROTEIN YIIM"/>
    <property type="match status" value="1"/>
</dbReference>
<dbReference type="InterPro" id="IPR005302">
    <property type="entry name" value="MoCF_Sase_C"/>
</dbReference>
<dbReference type="RefSeq" id="WP_125559901.1">
    <property type="nucleotide sequence ID" value="NZ_RBVX01000031.1"/>
</dbReference>
<comment type="caution">
    <text evidence="2">The sequence shown here is derived from an EMBL/GenBank/DDBJ whole genome shotgun (WGS) entry which is preliminary data.</text>
</comment>
<evidence type="ECO:0000313" key="2">
    <source>
        <dbReference type="EMBL" id="RSL30883.1"/>
    </source>
</evidence>
<dbReference type="InterPro" id="IPR005163">
    <property type="entry name" value="Tri_helical_YiiM-like"/>
</dbReference>
<dbReference type="GO" id="GO:0030170">
    <property type="term" value="F:pyridoxal phosphate binding"/>
    <property type="evidence" value="ECO:0007669"/>
    <property type="project" value="InterPro"/>
</dbReference>
<gene>
    <name evidence="2" type="ORF">D7Z54_24000</name>
</gene>
<accession>A0A428MXJ9</accession>
<sequence length="215" mass="24431">MGANQIHHLAIGLPKDMNHGENKQIRTGIQKQIVEHAYVTEHGFQQDDVADKKNHGGPDRAVCIYPYKHYKTWEREFGVKLDKAAFGENLTVKDMSEDDVYIGNTYKVGTAVIQVTQGRIPCDTINKRTGISTLLKRVIETGYTGFLCRVLKSGKVEADDELEIINTDPRRVSVLFANQTYFHDTSNKKAIEKILTVDALAESWREKLTKRLRKL</sequence>
<dbReference type="InterPro" id="IPR011037">
    <property type="entry name" value="Pyrv_Knase-like_insert_dom_sf"/>
</dbReference>
<organism evidence="2 3">
    <name type="scientific">Salibacterium salarium</name>
    <dbReference type="NCBI Taxonomy" id="284579"/>
    <lineage>
        <taxon>Bacteria</taxon>
        <taxon>Bacillati</taxon>
        <taxon>Bacillota</taxon>
        <taxon>Bacilli</taxon>
        <taxon>Bacillales</taxon>
        <taxon>Bacillaceae</taxon>
    </lineage>
</organism>
<dbReference type="GO" id="GO:0030151">
    <property type="term" value="F:molybdenum ion binding"/>
    <property type="evidence" value="ECO:0007669"/>
    <property type="project" value="InterPro"/>
</dbReference>
<dbReference type="SUPFAM" id="SSF50800">
    <property type="entry name" value="PK beta-barrel domain-like"/>
    <property type="match status" value="1"/>
</dbReference>
<evidence type="ECO:0000313" key="3">
    <source>
        <dbReference type="Proteomes" id="UP000275076"/>
    </source>
</evidence>
<dbReference type="AlphaFoldDB" id="A0A428MXJ9"/>
<protein>
    <submittedName>
        <fullName evidence="2">MOSC domain-containing protein</fullName>
    </submittedName>
</protein>
<keyword evidence="3" id="KW-1185">Reference proteome</keyword>
<dbReference type="InterPro" id="IPR052353">
    <property type="entry name" value="Benzoxazolinone_Detox_Enz"/>
</dbReference>
<dbReference type="Pfam" id="PF03475">
    <property type="entry name" value="YiiM_3-alpha"/>
    <property type="match status" value="1"/>
</dbReference>
<dbReference type="OrthoDB" id="9786134at2"/>
<evidence type="ECO:0000259" key="1">
    <source>
        <dbReference type="PROSITE" id="PS51340"/>
    </source>
</evidence>
<dbReference type="Pfam" id="PF03473">
    <property type="entry name" value="MOSC"/>
    <property type="match status" value="1"/>
</dbReference>
<feature type="domain" description="MOSC" evidence="1">
    <location>
        <begin position="31"/>
        <end position="165"/>
    </location>
</feature>
<dbReference type="PROSITE" id="PS51340">
    <property type="entry name" value="MOSC"/>
    <property type="match status" value="1"/>
</dbReference>
<dbReference type="PANTHER" id="PTHR30212:SF2">
    <property type="entry name" value="PROTEIN YIIM"/>
    <property type="match status" value="1"/>
</dbReference>